<feature type="transmembrane region" description="Helical" evidence="2">
    <location>
        <begin position="910"/>
        <end position="930"/>
    </location>
</feature>
<feature type="compositionally biased region" description="Low complexity" evidence="1">
    <location>
        <begin position="1015"/>
        <end position="1027"/>
    </location>
</feature>
<feature type="compositionally biased region" description="Basic and acidic residues" evidence="1">
    <location>
        <begin position="547"/>
        <end position="563"/>
    </location>
</feature>
<feature type="transmembrane region" description="Helical" evidence="2">
    <location>
        <begin position="327"/>
        <end position="349"/>
    </location>
</feature>
<keyword evidence="2" id="KW-0472">Membrane</keyword>
<keyword evidence="4" id="KW-1185">Reference proteome</keyword>
<protein>
    <submittedName>
        <fullName evidence="3">Uncharacterized protein</fullName>
    </submittedName>
</protein>
<dbReference type="AlphaFoldDB" id="A0A194S8K4"/>
<feature type="region of interest" description="Disordered" evidence="1">
    <location>
        <begin position="466"/>
        <end position="579"/>
    </location>
</feature>
<reference evidence="3 4" key="1">
    <citation type="journal article" date="2015" name="Front. Microbiol.">
        <title>Genome sequence of the plant growth promoting endophytic yeast Rhodotorula graminis WP1.</title>
        <authorList>
            <person name="Firrincieli A."/>
            <person name="Otillar R."/>
            <person name="Salamov A."/>
            <person name="Schmutz J."/>
            <person name="Khan Z."/>
            <person name="Redman R.S."/>
            <person name="Fleck N.D."/>
            <person name="Lindquist E."/>
            <person name="Grigoriev I.V."/>
            <person name="Doty S.L."/>
        </authorList>
    </citation>
    <scope>NUCLEOTIDE SEQUENCE [LARGE SCALE GENOMIC DNA]</scope>
    <source>
        <strain evidence="3 4">WP1</strain>
    </source>
</reference>
<feature type="region of interest" description="Disordered" evidence="1">
    <location>
        <begin position="749"/>
        <end position="780"/>
    </location>
</feature>
<gene>
    <name evidence="3" type="ORF">RHOBADRAFT_52767</name>
</gene>
<feature type="transmembrane region" description="Helical" evidence="2">
    <location>
        <begin position="80"/>
        <end position="98"/>
    </location>
</feature>
<evidence type="ECO:0000256" key="2">
    <source>
        <dbReference type="SAM" id="Phobius"/>
    </source>
</evidence>
<dbReference type="OrthoDB" id="2529383at2759"/>
<accession>A0A194S8K4</accession>
<feature type="compositionally biased region" description="Basic residues" evidence="1">
    <location>
        <begin position="757"/>
        <end position="773"/>
    </location>
</feature>
<evidence type="ECO:0000256" key="1">
    <source>
        <dbReference type="SAM" id="MobiDB-lite"/>
    </source>
</evidence>
<feature type="compositionally biased region" description="Basic and acidic residues" evidence="1">
    <location>
        <begin position="1154"/>
        <end position="1168"/>
    </location>
</feature>
<feature type="transmembrane region" description="Helical" evidence="2">
    <location>
        <begin position="260"/>
        <end position="284"/>
    </location>
</feature>
<feature type="transmembrane region" description="Helical" evidence="2">
    <location>
        <begin position="110"/>
        <end position="132"/>
    </location>
</feature>
<keyword evidence="2" id="KW-0812">Transmembrane</keyword>
<organism evidence="3 4">
    <name type="scientific">Rhodotorula graminis (strain WP1)</name>
    <dbReference type="NCBI Taxonomy" id="578459"/>
    <lineage>
        <taxon>Eukaryota</taxon>
        <taxon>Fungi</taxon>
        <taxon>Dikarya</taxon>
        <taxon>Basidiomycota</taxon>
        <taxon>Pucciniomycotina</taxon>
        <taxon>Microbotryomycetes</taxon>
        <taxon>Sporidiobolales</taxon>
        <taxon>Sporidiobolaceae</taxon>
        <taxon>Rhodotorula</taxon>
    </lineage>
</organism>
<feature type="transmembrane region" description="Helical" evidence="2">
    <location>
        <begin position="950"/>
        <end position="968"/>
    </location>
</feature>
<feature type="compositionally biased region" description="Pro residues" evidence="1">
    <location>
        <begin position="1117"/>
        <end position="1133"/>
    </location>
</feature>
<feature type="transmembrane region" description="Helical" evidence="2">
    <location>
        <begin position="686"/>
        <end position="706"/>
    </location>
</feature>
<dbReference type="OMA" id="GVICPNA"/>
<feature type="compositionally biased region" description="Basic and acidic residues" evidence="1">
    <location>
        <begin position="1069"/>
        <end position="1091"/>
    </location>
</feature>
<evidence type="ECO:0000313" key="3">
    <source>
        <dbReference type="EMBL" id="KPV75736.1"/>
    </source>
</evidence>
<sequence>MAAAEVGYRWPALAQQAFMAGTCRAGLSISEWCSTAAADKCCGVICPNAPITGPATVIVFTAGTFFNLLLCLIWKSEAPYNLMVQLLATDGALFGLLVRTSTEQFRLSYIHAWLPPLAIMSVVPVAIAAATVELEYIHGMGFDAVAATTAAQWHNADIARSLSPPEYEETSPTRPSLIRNPTHANFKKDVTERKKSTDAERRARDQELLNKPMLPLVACGLFLFHVVAWIVIFVYVFVGFDKPSQDNCTDELPLRQYKIVLASATSAFLFFAIIFWCAFAGGLTRHMRRRNSYRKDTLLYLASLTHWRAFIGAVDPDRQGWGKPREVVRWGICLVMFFVWVAVYVSVYITMLQKFLLLGDNPFDWGQVNALANVFVPLLVDARAAFDNLDGWARADQTTAEAIKNAHTLWKYEQEQERERRKKIKASAPRHGPVETGSFDIDFSKVGSSSRRSSLNLVKRRSRLAAGYEEDDDHHRRHSPSASHRRTSAVQHDDGLEEDLVSPFSRTRRTTAAPSSRRRSSHEPLDGDSPPPPSSRRRHEPTSPSSPDDKPAHGLYRSHHDPDLTALPPLLASDLSPPSPEVARRKVAWAPSPSPHAFDTACSGGLDVNQYCNTAAETCCGLCNVVPISGPGTILANLLGTLLNMVFALRFRSETPYTLFFQMIVNDFAVISLVDRAFQGKNRMSLWHYCMVPLSACSIVPIIVACSTARLKYLHNLSTAAAVKISYGQMPLIAEAPVPAELLESRHSHTSHSLSKALKKRDQHSRPQMHRRAPSVESADPSAYQKLNQYLAITVLWATLVHIVVYAGTFIGVFGFIDNTWQSSCIDKYGLNQWRIAMGAFAAVMLVVALAFWFCLFMAMDVKFRKRKRLVDGLEMFIASLSAVFHLTALRNYFMPRGDYWLQKRRKETLRWVISFAAYLLWAIPYSIIYVKAGNDFILPGLNTWPYEQIAGAFSLLTPICIVARAFVNERDGYDGKNKAIEDARIARAEFVKSRDEFDDKNASGPRSSSRKPSHSSPARHASSLSPTRSSIRLHHRRNRSPGSDDVMMSGALGEDEAPYESPHTSTLDGHDGQPGRGPRHDTLPSSERDERRRRHRLQLHHGPAQASVSSLGDELVPPPLFSPRNRSPPSPVSPQADRSERSVPRRTASAHEASGRARPERSARAHE</sequence>
<feature type="transmembrane region" description="Helical" evidence="2">
    <location>
        <begin position="790"/>
        <end position="817"/>
    </location>
</feature>
<feature type="transmembrane region" description="Helical" evidence="2">
    <location>
        <begin position="55"/>
        <end position="73"/>
    </location>
</feature>
<proteinExistence type="predicted"/>
<feature type="compositionally biased region" description="Low complexity" evidence="1">
    <location>
        <begin position="564"/>
        <end position="576"/>
    </location>
</feature>
<feature type="transmembrane region" description="Helical" evidence="2">
    <location>
        <begin position="837"/>
        <end position="859"/>
    </location>
</feature>
<name>A0A194S8K4_RHOGW</name>
<keyword evidence="2" id="KW-1133">Transmembrane helix</keyword>
<feature type="compositionally biased region" description="Low complexity" evidence="1">
    <location>
        <begin position="502"/>
        <end position="515"/>
    </location>
</feature>
<dbReference type="Proteomes" id="UP000053890">
    <property type="component" value="Unassembled WGS sequence"/>
</dbReference>
<feature type="compositionally biased region" description="Basic residues" evidence="1">
    <location>
        <begin position="475"/>
        <end position="487"/>
    </location>
</feature>
<feature type="transmembrane region" description="Helical" evidence="2">
    <location>
        <begin position="214"/>
        <end position="240"/>
    </location>
</feature>
<evidence type="ECO:0000313" key="4">
    <source>
        <dbReference type="Proteomes" id="UP000053890"/>
    </source>
</evidence>
<dbReference type="RefSeq" id="XP_018271785.1">
    <property type="nucleotide sequence ID" value="XM_018416497.1"/>
</dbReference>
<dbReference type="EMBL" id="KQ474077">
    <property type="protein sequence ID" value="KPV75736.1"/>
    <property type="molecule type" value="Genomic_DNA"/>
</dbReference>
<feature type="region of interest" description="Disordered" evidence="1">
    <location>
        <begin position="420"/>
        <end position="447"/>
    </location>
</feature>
<feature type="region of interest" description="Disordered" evidence="1">
    <location>
        <begin position="996"/>
        <end position="1168"/>
    </location>
</feature>
<dbReference type="GeneID" id="28976945"/>